<keyword evidence="1" id="KW-0732">Signal</keyword>
<dbReference type="RefSeq" id="WP_157665570.1">
    <property type="nucleotide sequence ID" value="NZ_CP020931.1"/>
</dbReference>
<feature type="chain" id="PRO_5010868418" evidence="1">
    <location>
        <begin position="28"/>
        <end position="215"/>
    </location>
</feature>
<dbReference type="EMBL" id="CP020931">
    <property type="protein sequence ID" value="ARM82533.1"/>
    <property type="molecule type" value="Genomic_DNA"/>
</dbReference>
<protein>
    <submittedName>
        <fullName evidence="2">Uncharacterized protein</fullName>
    </submittedName>
</protein>
<proteinExistence type="predicted"/>
<evidence type="ECO:0000313" key="2">
    <source>
        <dbReference type="EMBL" id="ARM82533.1"/>
    </source>
</evidence>
<name>A0A1W6K528_9GAMM</name>
<dbReference type="GeneID" id="77254430"/>
<sequence length="215" mass="22518">MKNFSRALCSKAMVPCLFLFTTLPLQAADVASDFNDGDTLTAEKLTEIKDAVNSKQNAVAGSCSAGESIRAISVDGTVTCETIPISGVDGVNLANSVNITSTTAVSLATLTIAETGTFDVALNAHASVEIRGSTTSRLKLEIRQSTCTGTLLGEAMWRPGGSASNDSLLAHTQALTGFQADVSGPVTFVFCGRKFEPGFPDALVFYRGFNLSYSN</sequence>
<reference evidence="2 3" key="1">
    <citation type="submission" date="2017-04" db="EMBL/GenBank/DDBJ databases">
        <title>Genome Sequence of Marinobacter salarius strain SMR5 Isolated from a culture of the Diatom Skeletonema marinoi.</title>
        <authorList>
            <person name="Topel M."/>
            <person name="Pinder M.I.M."/>
            <person name="Johansson O.N."/>
            <person name="Kourtchenko O."/>
            <person name="Godhe A."/>
            <person name="Clarke A.K."/>
        </authorList>
    </citation>
    <scope>NUCLEOTIDE SEQUENCE [LARGE SCALE GENOMIC DNA]</scope>
    <source>
        <strain evidence="2 3">SMR5</strain>
    </source>
</reference>
<dbReference type="Proteomes" id="UP000193100">
    <property type="component" value="Chromosome"/>
</dbReference>
<evidence type="ECO:0000256" key="1">
    <source>
        <dbReference type="SAM" id="SignalP"/>
    </source>
</evidence>
<gene>
    <name evidence="2" type="ORF">MARSALSMR5_00432</name>
</gene>
<feature type="signal peptide" evidence="1">
    <location>
        <begin position="1"/>
        <end position="27"/>
    </location>
</feature>
<organism evidence="2 3">
    <name type="scientific">Marinobacter salarius</name>
    <dbReference type="NCBI Taxonomy" id="1420917"/>
    <lineage>
        <taxon>Bacteria</taxon>
        <taxon>Pseudomonadati</taxon>
        <taxon>Pseudomonadota</taxon>
        <taxon>Gammaproteobacteria</taxon>
        <taxon>Pseudomonadales</taxon>
        <taxon>Marinobacteraceae</taxon>
        <taxon>Marinobacter</taxon>
    </lineage>
</organism>
<accession>A0A1W6K528</accession>
<evidence type="ECO:0000313" key="3">
    <source>
        <dbReference type="Proteomes" id="UP000193100"/>
    </source>
</evidence>
<dbReference type="AlphaFoldDB" id="A0A1W6K528"/>